<name>A0ABQ2HTU2_9BACT</name>
<sequence length="506" mass="56764">MVNNAFMNKPVRGVLLWIWGILGAVVYSSFTAPPLPEARLEVYNDSVQIPDFKGVNAVYHGFSFMEDPGVKPMTEADRKAEFARVKAMDLKIARTWYRPDWACGDNLYNDFNWQTPRMQAFYAWLDQMKALHVDVALQAGWWFTRDTYHNTRIPADQAQPDPEKDPARFAEWVNASLHQLIIVKGYTHIKYLVLFTEPLNYRSGNQPEGMSSPEYYDVVGTAIHRRLQQSGLRKAVQLVGPNSGSTDTAAFVGWSAGKMNDIIDIYSWHSYNGRQSGTNPPLEYEGWKQIALAGKVKIAHTGKPFWIDEYGASKPTEEVRFRPDYGNYLAQCVAAFTHAGAQSSLLWILFDQKYPASKVTNKDSFYNGVHRWGLVRSPQDDLPDAGTPYPAWYAFSMMSRYLGGRDTTPAFKTRSADSLYVVATSPSGKGTSVMVVNASHAARKFTVGFSKPVRTRMGRCLYDPAQIPGAGAPAILPFDKQFKSVTNSITDELPPRGVAIYTTLKQ</sequence>
<evidence type="ECO:0008006" key="3">
    <source>
        <dbReference type="Google" id="ProtNLM"/>
    </source>
</evidence>
<evidence type="ECO:0000313" key="1">
    <source>
        <dbReference type="EMBL" id="GGM89788.1"/>
    </source>
</evidence>
<comment type="caution">
    <text evidence="1">The sequence shown here is derived from an EMBL/GenBank/DDBJ whole genome shotgun (WGS) entry which is preliminary data.</text>
</comment>
<dbReference type="Gene3D" id="3.20.20.80">
    <property type="entry name" value="Glycosidases"/>
    <property type="match status" value="1"/>
</dbReference>
<proteinExistence type="predicted"/>
<reference evidence="2" key="1">
    <citation type="journal article" date="2019" name="Int. J. Syst. Evol. Microbiol.">
        <title>The Global Catalogue of Microorganisms (GCM) 10K type strain sequencing project: providing services to taxonomists for standard genome sequencing and annotation.</title>
        <authorList>
            <consortium name="The Broad Institute Genomics Platform"/>
            <consortium name="The Broad Institute Genome Sequencing Center for Infectious Disease"/>
            <person name="Wu L."/>
            <person name="Ma J."/>
        </authorList>
    </citation>
    <scope>NUCLEOTIDE SEQUENCE [LARGE SCALE GENOMIC DNA]</scope>
    <source>
        <strain evidence="2">CGMCC 1.6375</strain>
    </source>
</reference>
<evidence type="ECO:0000313" key="2">
    <source>
        <dbReference type="Proteomes" id="UP000632339"/>
    </source>
</evidence>
<dbReference type="SUPFAM" id="SSF51445">
    <property type="entry name" value="(Trans)glycosidases"/>
    <property type="match status" value="1"/>
</dbReference>
<organism evidence="1 2">
    <name type="scientific">Dyadobacter beijingensis</name>
    <dbReference type="NCBI Taxonomy" id="365489"/>
    <lineage>
        <taxon>Bacteria</taxon>
        <taxon>Pseudomonadati</taxon>
        <taxon>Bacteroidota</taxon>
        <taxon>Cytophagia</taxon>
        <taxon>Cytophagales</taxon>
        <taxon>Spirosomataceae</taxon>
        <taxon>Dyadobacter</taxon>
    </lineage>
</organism>
<accession>A0ABQ2HTU2</accession>
<dbReference type="Proteomes" id="UP000632339">
    <property type="component" value="Unassembled WGS sequence"/>
</dbReference>
<dbReference type="EMBL" id="BMLI01000001">
    <property type="protein sequence ID" value="GGM89788.1"/>
    <property type="molecule type" value="Genomic_DNA"/>
</dbReference>
<keyword evidence="2" id="KW-1185">Reference proteome</keyword>
<dbReference type="InterPro" id="IPR017853">
    <property type="entry name" value="GH"/>
</dbReference>
<protein>
    <recommendedName>
        <fullName evidence="3">Asl1-like glycosyl hydrolase catalytic domain-containing protein</fullName>
    </recommendedName>
</protein>
<gene>
    <name evidence="1" type="ORF">GCM10010967_23320</name>
</gene>